<protein>
    <recommendedName>
        <fullName evidence="1">HTH lysR-type domain-containing protein</fullName>
    </recommendedName>
</protein>
<dbReference type="InterPro" id="IPR036388">
    <property type="entry name" value="WH-like_DNA-bd_sf"/>
</dbReference>
<accession>A0A497EWD3</accession>
<dbReference type="Proteomes" id="UP000269499">
    <property type="component" value="Unassembled WGS sequence"/>
</dbReference>
<dbReference type="InterPro" id="IPR036390">
    <property type="entry name" value="WH_DNA-bd_sf"/>
</dbReference>
<feature type="domain" description="HTH lysR-type" evidence="1">
    <location>
        <begin position="32"/>
        <end position="89"/>
    </location>
</feature>
<dbReference type="PANTHER" id="PTHR30432:SF1">
    <property type="entry name" value="DNA-BINDING TRANSCRIPTIONAL DUAL REGULATOR MODE"/>
    <property type="match status" value="1"/>
</dbReference>
<proteinExistence type="predicted"/>
<dbReference type="SUPFAM" id="SSF46785">
    <property type="entry name" value="Winged helix' DNA-binding domain"/>
    <property type="match status" value="1"/>
</dbReference>
<evidence type="ECO:0000313" key="2">
    <source>
        <dbReference type="EMBL" id="RLE51694.1"/>
    </source>
</evidence>
<gene>
    <name evidence="2" type="ORF">DRJ26_05495</name>
</gene>
<feature type="non-terminal residue" evidence="2">
    <location>
        <position position="128"/>
    </location>
</feature>
<dbReference type="Pfam" id="PF00126">
    <property type="entry name" value="HTH_1"/>
    <property type="match status" value="1"/>
</dbReference>
<evidence type="ECO:0000259" key="1">
    <source>
        <dbReference type="Pfam" id="PF00126"/>
    </source>
</evidence>
<name>A0A497EWD3_9CREN</name>
<dbReference type="AlphaFoldDB" id="A0A497EWD3"/>
<reference evidence="2 3" key="1">
    <citation type="submission" date="2018-06" db="EMBL/GenBank/DDBJ databases">
        <title>Extensive metabolic versatility and redundancy in microbially diverse, dynamic hydrothermal sediments.</title>
        <authorList>
            <person name="Dombrowski N."/>
            <person name="Teske A."/>
            <person name="Baker B.J."/>
        </authorList>
    </citation>
    <scope>NUCLEOTIDE SEQUENCE [LARGE SCALE GENOMIC DNA]</scope>
    <source>
        <strain evidence="2">B20_G2</strain>
    </source>
</reference>
<dbReference type="InterPro" id="IPR000847">
    <property type="entry name" value="LysR_HTH_N"/>
</dbReference>
<dbReference type="InterPro" id="IPR051815">
    <property type="entry name" value="Molybdate_resp_trans_reg"/>
</dbReference>
<sequence length="128" mass="14193">MPFSNNGFEVRFGVEVFLLYRGEIILDSKLAEVLKLVDKRGSLLTACRSLGLSYSRIWERISKIENLLGLKLIEARRGGRGGGGTILTNNAKKLLKMYSDAVEKVRPCAELLSVVPVAEKPMPDLVIM</sequence>
<organism evidence="2 3">
    <name type="scientific">Thermoproteota archaeon</name>
    <dbReference type="NCBI Taxonomy" id="2056631"/>
    <lineage>
        <taxon>Archaea</taxon>
        <taxon>Thermoproteota</taxon>
    </lineage>
</organism>
<comment type="caution">
    <text evidence="2">The sequence shown here is derived from an EMBL/GenBank/DDBJ whole genome shotgun (WGS) entry which is preliminary data.</text>
</comment>
<dbReference type="Gene3D" id="1.10.10.10">
    <property type="entry name" value="Winged helix-like DNA-binding domain superfamily/Winged helix DNA-binding domain"/>
    <property type="match status" value="1"/>
</dbReference>
<dbReference type="EMBL" id="QMRA01000156">
    <property type="protein sequence ID" value="RLE51694.1"/>
    <property type="molecule type" value="Genomic_DNA"/>
</dbReference>
<evidence type="ECO:0000313" key="3">
    <source>
        <dbReference type="Proteomes" id="UP000269499"/>
    </source>
</evidence>
<dbReference type="GO" id="GO:0003700">
    <property type="term" value="F:DNA-binding transcription factor activity"/>
    <property type="evidence" value="ECO:0007669"/>
    <property type="project" value="InterPro"/>
</dbReference>
<dbReference type="PANTHER" id="PTHR30432">
    <property type="entry name" value="TRANSCRIPTIONAL REGULATOR MODE"/>
    <property type="match status" value="1"/>
</dbReference>